<dbReference type="Proteomes" id="UP001064489">
    <property type="component" value="Chromosome 2"/>
</dbReference>
<dbReference type="InterPro" id="IPR041588">
    <property type="entry name" value="Integrase_H2C2"/>
</dbReference>
<reference evidence="2" key="2">
    <citation type="submission" date="2023-02" db="EMBL/GenBank/DDBJ databases">
        <authorList>
            <person name="Swenson N.G."/>
            <person name="Wegrzyn J.L."/>
            <person name="Mcevoy S.L."/>
        </authorList>
    </citation>
    <scope>NUCLEOTIDE SEQUENCE</scope>
    <source>
        <strain evidence="2">91603</strain>
        <tissue evidence="2">Leaf</tissue>
    </source>
</reference>
<sequence>MALETLGKHQSFAKESKCEFGKSELEYLGHIISANRVAADKSKIKGMLDWPKPTSIKALTGFLGLTCYYRKFVKGFDYEIAYKKGKENVVADGLSRAMQTSDGTLLAITSSRPAWIIEVLESYENDSLSTTVLPKLMLQPPSNREFTLHEGLIRRNGLIYIGGTGTVREKLIEEAHSSVVGGHSGTRSIIKRLQLFFYWPTMNQEVKTRVATCQVCQQNKNEQVKTPGLLQPLPIPNTTIS</sequence>
<dbReference type="PANTHER" id="PTHR37984">
    <property type="entry name" value="PROTEIN CBG26694"/>
    <property type="match status" value="1"/>
</dbReference>
<dbReference type="InterPro" id="IPR050951">
    <property type="entry name" value="Retrovirus_Pol_polyprotein"/>
</dbReference>
<evidence type="ECO:0000259" key="1">
    <source>
        <dbReference type="Pfam" id="PF17921"/>
    </source>
</evidence>
<gene>
    <name evidence="2" type="ORF">LWI28_000592</name>
</gene>
<dbReference type="PANTHER" id="PTHR37984:SF5">
    <property type="entry name" value="PROTEIN NYNRIN-LIKE"/>
    <property type="match status" value="1"/>
</dbReference>
<comment type="caution">
    <text evidence="2">The sequence shown here is derived from an EMBL/GenBank/DDBJ whole genome shotgun (WGS) entry which is preliminary data.</text>
</comment>
<dbReference type="Gene3D" id="1.10.340.70">
    <property type="match status" value="1"/>
</dbReference>
<dbReference type="SUPFAM" id="SSF56672">
    <property type="entry name" value="DNA/RNA polymerases"/>
    <property type="match status" value="1"/>
</dbReference>
<feature type="domain" description="Integrase zinc-binding" evidence="1">
    <location>
        <begin position="167"/>
        <end position="221"/>
    </location>
</feature>
<dbReference type="InterPro" id="IPR043502">
    <property type="entry name" value="DNA/RNA_pol_sf"/>
</dbReference>
<proteinExistence type="predicted"/>
<dbReference type="EMBL" id="JAJSOW010000106">
    <property type="protein sequence ID" value="KAI9159645.1"/>
    <property type="molecule type" value="Genomic_DNA"/>
</dbReference>
<keyword evidence="3" id="KW-1185">Reference proteome</keyword>
<dbReference type="Gene3D" id="3.30.70.270">
    <property type="match status" value="2"/>
</dbReference>
<evidence type="ECO:0000313" key="3">
    <source>
        <dbReference type="Proteomes" id="UP001064489"/>
    </source>
</evidence>
<dbReference type="InterPro" id="IPR043128">
    <property type="entry name" value="Rev_trsase/Diguanyl_cyclase"/>
</dbReference>
<protein>
    <recommendedName>
        <fullName evidence="1">Integrase zinc-binding domain-containing protein</fullName>
    </recommendedName>
</protein>
<organism evidence="2 3">
    <name type="scientific">Acer negundo</name>
    <name type="common">Box elder</name>
    <dbReference type="NCBI Taxonomy" id="4023"/>
    <lineage>
        <taxon>Eukaryota</taxon>
        <taxon>Viridiplantae</taxon>
        <taxon>Streptophyta</taxon>
        <taxon>Embryophyta</taxon>
        <taxon>Tracheophyta</taxon>
        <taxon>Spermatophyta</taxon>
        <taxon>Magnoliopsida</taxon>
        <taxon>eudicotyledons</taxon>
        <taxon>Gunneridae</taxon>
        <taxon>Pentapetalae</taxon>
        <taxon>rosids</taxon>
        <taxon>malvids</taxon>
        <taxon>Sapindales</taxon>
        <taxon>Sapindaceae</taxon>
        <taxon>Hippocastanoideae</taxon>
        <taxon>Acereae</taxon>
        <taxon>Acer</taxon>
    </lineage>
</organism>
<accession>A0AAD5IBD5</accession>
<dbReference type="AlphaFoldDB" id="A0AAD5IBD5"/>
<evidence type="ECO:0000313" key="2">
    <source>
        <dbReference type="EMBL" id="KAI9159645.1"/>
    </source>
</evidence>
<name>A0AAD5IBD5_ACENE</name>
<dbReference type="Pfam" id="PF17921">
    <property type="entry name" value="Integrase_H2C2"/>
    <property type="match status" value="1"/>
</dbReference>
<reference evidence="2" key="1">
    <citation type="journal article" date="2022" name="Plant J.">
        <title>Strategies of tolerance reflected in two North American maple genomes.</title>
        <authorList>
            <person name="McEvoy S.L."/>
            <person name="Sezen U.U."/>
            <person name="Trouern-Trend A."/>
            <person name="McMahon S.M."/>
            <person name="Schaberg P.G."/>
            <person name="Yang J."/>
            <person name="Wegrzyn J.L."/>
            <person name="Swenson N.G."/>
        </authorList>
    </citation>
    <scope>NUCLEOTIDE SEQUENCE</scope>
    <source>
        <strain evidence="2">91603</strain>
    </source>
</reference>